<dbReference type="OrthoDB" id="937349at2"/>
<dbReference type="GO" id="GO:0006310">
    <property type="term" value="P:DNA recombination"/>
    <property type="evidence" value="ECO:0007669"/>
    <property type="project" value="UniProtKB-KW"/>
</dbReference>
<evidence type="ECO:0000256" key="1">
    <source>
        <dbReference type="ARBA" id="ARBA00023125"/>
    </source>
</evidence>
<evidence type="ECO:0000313" key="6">
    <source>
        <dbReference type="Proteomes" id="UP000181790"/>
    </source>
</evidence>
<protein>
    <recommendedName>
        <fullName evidence="4">Arm DNA-binding domain-containing protein</fullName>
    </recommendedName>
</protein>
<sequence length="440" mass="51112">MFNNIPHMYVLFWFRKKPSETKSENPSGFIQVRISYEGKRAELGSTHIECLSSQWDREKQAMAGSSVWARDQNEKLRQIRRKIDDAFRRLELENADINVDLVKERCLNGDVVVQIVKVEVNGKVIEKRLTRRKVYCFADLHGFYMDYQQRLVDRKKIKSSTVRRKKNHLVNIQDFLATIHKDKSPATGLTDTDMENLTDHFMHEKEFKYSYVEKHLRYVVEVMSWSASKGLIRFNPLEKFRISRGCDVPDTTHLSIEELKRLIDFDFNTLARQKKLTQKKADALARERDAFVFNCFTGMHHVDYRAKKFTIEEKTGEYWLNGAREKTGGGFTIKLLEPAVAIFKKYGSELAELPAIANGGRNDYLHLIAAHCKLSIDLTTKIARKTFADMALNELMLDANDVAALLGLNSTRQLRHYARPRRSRLRQLLSSWDQITSKLA</sequence>
<dbReference type="Proteomes" id="UP000181790">
    <property type="component" value="Unassembled WGS sequence"/>
</dbReference>
<keyword evidence="6" id="KW-1185">Reference proteome</keyword>
<dbReference type="InterPro" id="IPR010998">
    <property type="entry name" value="Integrase_recombinase_N"/>
</dbReference>
<dbReference type="AlphaFoldDB" id="A0A1S2VFX8"/>
<proteinExistence type="predicted"/>
<keyword evidence="1" id="KW-0238">DNA-binding</keyword>
<accession>A0A1S2VFX8</accession>
<dbReference type="GO" id="GO:0003677">
    <property type="term" value="F:DNA binding"/>
    <property type="evidence" value="ECO:0007669"/>
    <property type="project" value="UniProtKB-KW"/>
</dbReference>
<dbReference type="InterPro" id="IPR035386">
    <property type="entry name" value="Arm-DNA-bind_5"/>
</dbReference>
<name>A0A1S2VFX8_9BACT</name>
<keyword evidence="2" id="KW-0233">DNA recombination</keyword>
<dbReference type="RefSeq" id="WP_071504816.1">
    <property type="nucleotide sequence ID" value="NZ_MORL01000011.1"/>
</dbReference>
<feature type="coiled-coil region" evidence="3">
    <location>
        <begin position="69"/>
        <end position="96"/>
    </location>
</feature>
<evidence type="ECO:0000256" key="2">
    <source>
        <dbReference type="ARBA" id="ARBA00023172"/>
    </source>
</evidence>
<organism evidence="5 6">
    <name type="scientific">Arsenicibacter rosenii</name>
    <dbReference type="NCBI Taxonomy" id="1750698"/>
    <lineage>
        <taxon>Bacteria</taxon>
        <taxon>Pseudomonadati</taxon>
        <taxon>Bacteroidota</taxon>
        <taxon>Cytophagia</taxon>
        <taxon>Cytophagales</taxon>
        <taxon>Spirosomataceae</taxon>
        <taxon>Arsenicibacter</taxon>
    </lineage>
</organism>
<dbReference type="SUPFAM" id="SSF56349">
    <property type="entry name" value="DNA breaking-rejoining enzymes"/>
    <property type="match status" value="1"/>
</dbReference>
<dbReference type="InterPro" id="IPR013762">
    <property type="entry name" value="Integrase-like_cat_sf"/>
</dbReference>
<reference evidence="5 6" key="1">
    <citation type="submission" date="2016-10" db="EMBL/GenBank/DDBJ databases">
        <title>Arsenicibacter rosenii gen. nov., sp. nov., an efficient arsenic-methylating bacterium isolated from an arsenic-contaminated paddy soil.</title>
        <authorList>
            <person name="Huang K."/>
        </authorList>
    </citation>
    <scope>NUCLEOTIDE SEQUENCE [LARGE SCALE GENOMIC DNA]</scope>
    <source>
        <strain evidence="5 6">SM-1</strain>
    </source>
</reference>
<dbReference type="Gene3D" id="1.10.443.10">
    <property type="entry name" value="Intergrase catalytic core"/>
    <property type="match status" value="1"/>
</dbReference>
<dbReference type="EMBL" id="MORL01000011">
    <property type="protein sequence ID" value="OIN57609.1"/>
    <property type="molecule type" value="Genomic_DNA"/>
</dbReference>
<evidence type="ECO:0000256" key="3">
    <source>
        <dbReference type="SAM" id="Coils"/>
    </source>
</evidence>
<gene>
    <name evidence="5" type="ORF">BLX24_19210</name>
</gene>
<dbReference type="InterPro" id="IPR011010">
    <property type="entry name" value="DNA_brk_join_enz"/>
</dbReference>
<dbReference type="Pfam" id="PF17293">
    <property type="entry name" value="Arm-DNA-bind_5"/>
    <property type="match status" value="1"/>
</dbReference>
<feature type="domain" description="Arm DNA-binding" evidence="4">
    <location>
        <begin position="30"/>
        <end position="103"/>
    </location>
</feature>
<evidence type="ECO:0000313" key="5">
    <source>
        <dbReference type="EMBL" id="OIN57609.1"/>
    </source>
</evidence>
<keyword evidence="3" id="KW-0175">Coiled coil</keyword>
<evidence type="ECO:0000259" key="4">
    <source>
        <dbReference type="Pfam" id="PF17293"/>
    </source>
</evidence>
<dbReference type="Gene3D" id="1.10.150.130">
    <property type="match status" value="1"/>
</dbReference>
<dbReference type="GO" id="GO:0015074">
    <property type="term" value="P:DNA integration"/>
    <property type="evidence" value="ECO:0007669"/>
    <property type="project" value="InterPro"/>
</dbReference>
<comment type="caution">
    <text evidence="5">The sequence shown here is derived from an EMBL/GenBank/DDBJ whole genome shotgun (WGS) entry which is preliminary data.</text>
</comment>